<proteinExistence type="predicted"/>
<evidence type="ECO:0000313" key="1">
    <source>
        <dbReference type="EMBL" id="PZN75248.1"/>
    </source>
</evidence>
<sequence>MRDEIIDEVHAIKESLAEEFGFDVRRIFEDIKRSEVQTELEGWHHIQPAEVLAESAFRRTRFAHH</sequence>
<comment type="caution">
    <text evidence="1">The sequence shown here is derived from an EMBL/GenBank/DDBJ whole genome shotgun (WGS) entry which is preliminary data.</text>
</comment>
<evidence type="ECO:0000313" key="2">
    <source>
        <dbReference type="Proteomes" id="UP000249396"/>
    </source>
</evidence>
<dbReference type="Proteomes" id="UP000249396">
    <property type="component" value="Unassembled WGS sequence"/>
</dbReference>
<name>A0A2W4R581_9GAMM</name>
<accession>A0A2W4R581</accession>
<dbReference type="AlphaFoldDB" id="A0A2W4R581"/>
<organism evidence="1 2">
    <name type="scientific">Candidatus Methylumidiphilus alinenensis</name>
    <dbReference type="NCBI Taxonomy" id="2202197"/>
    <lineage>
        <taxon>Bacteria</taxon>
        <taxon>Pseudomonadati</taxon>
        <taxon>Pseudomonadota</taxon>
        <taxon>Gammaproteobacteria</taxon>
        <taxon>Methylococcales</taxon>
        <taxon>Candidatus Methylumidiphilus</taxon>
    </lineage>
</organism>
<dbReference type="EMBL" id="QJPH01000394">
    <property type="protein sequence ID" value="PZN75248.1"/>
    <property type="molecule type" value="Genomic_DNA"/>
</dbReference>
<gene>
    <name evidence="1" type="ORF">DM484_19295</name>
</gene>
<reference evidence="1 2" key="1">
    <citation type="journal article" date="2018" name="Aquat. Microb. Ecol.">
        <title>Gammaproteobacterial methanotrophs dominate.</title>
        <authorList>
            <person name="Rissanen A.J."/>
            <person name="Saarenheimo J."/>
            <person name="Tiirola M."/>
            <person name="Peura S."/>
            <person name="Aalto S.L."/>
            <person name="Karvinen A."/>
            <person name="Nykanen H."/>
        </authorList>
    </citation>
    <scope>NUCLEOTIDE SEQUENCE [LARGE SCALE GENOMIC DNA]</scope>
    <source>
        <strain evidence="1">AMbin10</strain>
    </source>
</reference>
<protein>
    <submittedName>
        <fullName evidence="1">Uncharacterized protein</fullName>
    </submittedName>
</protein>